<dbReference type="SUPFAM" id="SSF56112">
    <property type="entry name" value="Protein kinase-like (PK-like)"/>
    <property type="match status" value="1"/>
</dbReference>
<dbReference type="Gene3D" id="3.30.200.20">
    <property type="entry name" value="Phosphorylase Kinase, domain 1"/>
    <property type="match status" value="1"/>
</dbReference>
<dbReference type="FunCoup" id="A0A1U7ZPV9">
    <property type="interactions" value="2334"/>
</dbReference>
<feature type="compositionally biased region" description="Polar residues" evidence="1">
    <location>
        <begin position="39"/>
        <end position="50"/>
    </location>
</feature>
<sequence length="433" mass="48544">MCKSKTDIDAAEPARNSRTSRTPRTPRTPRRPFDSPRTARSSFTNPSSSYNTSGNYTIGSSYKASSATSISSRTSLSGLRHTLPEKPQFYDLSEICSATNNFSKRLSNATWRCNLQGKDAIIFQRKFRRPIEPLQLRERLASICRGHHVTIIKLLGISISGDHIYLVYEYVEGASLADCLRNPKNPNYTVLSTWISRMQIATDLADGLEYIHSSTGLNVRFVHNHIKSSNVIVTEPSLNARICHFGTAELCGEIPEDEPKEQSGEITEEKPSSKYKRSNSRVMKIEGTRGYMAPEFQTTGIPTQKSDVFAFGVVLLELLSGAEPLKYMVDRERGDYKRISVIETATEAVAMESGTDGEGRIRRWIDKKLNDSFPVDVAEKITRIAVDCVQVEPDKRPDMNIVAGKISKLYLDSKTWSEKMKIPTNITFSLAPR</sequence>
<dbReference type="InterPro" id="IPR011009">
    <property type="entry name" value="Kinase-like_dom_sf"/>
</dbReference>
<dbReference type="Proteomes" id="UP000189703">
    <property type="component" value="Unplaced"/>
</dbReference>
<evidence type="ECO:0000313" key="2">
    <source>
        <dbReference type="Proteomes" id="UP000189703"/>
    </source>
</evidence>
<protein>
    <submittedName>
        <fullName evidence="3">PTI1-like tyrosine-protein kinase 1</fullName>
    </submittedName>
</protein>
<feature type="compositionally biased region" description="Basic and acidic residues" evidence="1">
    <location>
        <begin position="260"/>
        <end position="272"/>
    </location>
</feature>
<dbReference type="GO" id="GO:0005524">
    <property type="term" value="F:ATP binding"/>
    <property type="evidence" value="ECO:0007669"/>
    <property type="project" value="InterPro"/>
</dbReference>
<evidence type="ECO:0000256" key="1">
    <source>
        <dbReference type="SAM" id="MobiDB-lite"/>
    </source>
</evidence>
<dbReference type="InterPro" id="IPR000719">
    <property type="entry name" value="Prot_kinase_dom"/>
</dbReference>
<dbReference type="Pfam" id="PF00069">
    <property type="entry name" value="Pkinase"/>
    <property type="match status" value="1"/>
</dbReference>
<organism evidence="2 3">
    <name type="scientific">Nelumbo nucifera</name>
    <name type="common">Sacred lotus</name>
    <dbReference type="NCBI Taxonomy" id="4432"/>
    <lineage>
        <taxon>Eukaryota</taxon>
        <taxon>Viridiplantae</taxon>
        <taxon>Streptophyta</taxon>
        <taxon>Embryophyta</taxon>
        <taxon>Tracheophyta</taxon>
        <taxon>Spermatophyta</taxon>
        <taxon>Magnoliopsida</taxon>
        <taxon>Proteales</taxon>
        <taxon>Nelumbonaceae</taxon>
        <taxon>Nelumbo</taxon>
    </lineage>
</organism>
<proteinExistence type="predicted"/>
<dbReference type="AlphaFoldDB" id="A0A1U7ZPV9"/>
<accession>A0A1U7ZPV9</accession>
<dbReference type="PROSITE" id="PS50011">
    <property type="entry name" value="PROTEIN_KINASE_DOM"/>
    <property type="match status" value="1"/>
</dbReference>
<gene>
    <name evidence="3" type="primary">LOC104595060</name>
</gene>
<dbReference type="RefSeq" id="XP_010253928.1">
    <property type="nucleotide sequence ID" value="XM_010255626.2"/>
</dbReference>
<feature type="compositionally biased region" description="Low complexity" evidence="1">
    <location>
        <begin position="16"/>
        <end position="25"/>
    </location>
</feature>
<feature type="region of interest" description="Disordered" evidence="1">
    <location>
        <begin position="254"/>
        <end position="279"/>
    </location>
</feature>
<feature type="region of interest" description="Disordered" evidence="1">
    <location>
        <begin position="1"/>
        <end position="50"/>
    </location>
</feature>
<evidence type="ECO:0000313" key="3">
    <source>
        <dbReference type="RefSeq" id="XP_010253928.1"/>
    </source>
</evidence>
<dbReference type="Gene3D" id="1.10.510.10">
    <property type="entry name" value="Transferase(Phosphotransferase) domain 1"/>
    <property type="match status" value="1"/>
</dbReference>
<dbReference type="eggNOG" id="KOG1187">
    <property type="taxonomic scope" value="Eukaryota"/>
</dbReference>
<dbReference type="OMA" id="CHLHGKQ"/>
<dbReference type="GeneID" id="104595060"/>
<dbReference type="OrthoDB" id="4062651at2759"/>
<dbReference type="KEGG" id="nnu:104595060"/>
<dbReference type="GO" id="GO:0004672">
    <property type="term" value="F:protein kinase activity"/>
    <property type="evidence" value="ECO:0007669"/>
    <property type="project" value="InterPro"/>
</dbReference>
<name>A0A1U7ZPV9_NELNU</name>
<dbReference type="PANTHER" id="PTHR46863:SF1">
    <property type="entry name" value="PROTEIN KINASE SUPERFAMILY PROTEIN"/>
    <property type="match status" value="1"/>
</dbReference>
<dbReference type="PANTHER" id="PTHR46863">
    <property type="entry name" value="OS09G0572100 PROTEIN"/>
    <property type="match status" value="1"/>
</dbReference>
<keyword evidence="2" id="KW-1185">Reference proteome</keyword>
<reference evidence="3" key="1">
    <citation type="submission" date="2025-08" db="UniProtKB">
        <authorList>
            <consortium name="RefSeq"/>
        </authorList>
    </citation>
    <scope>IDENTIFICATION</scope>
</reference>